<keyword evidence="1" id="KW-1133">Transmembrane helix</keyword>
<keyword evidence="3" id="KW-1185">Reference proteome</keyword>
<dbReference type="Proteomes" id="UP001589813">
    <property type="component" value="Unassembled WGS sequence"/>
</dbReference>
<organism evidence="2 3">
    <name type="scientific">Rheinheimera tilapiae</name>
    <dbReference type="NCBI Taxonomy" id="875043"/>
    <lineage>
        <taxon>Bacteria</taxon>
        <taxon>Pseudomonadati</taxon>
        <taxon>Pseudomonadota</taxon>
        <taxon>Gammaproteobacteria</taxon>
        <taxon>Chromatiales</taxon>
        <taxon>Chromatiaceae</taxon>
        <taxon>Rheinheimera</taxon>
    </lineage>
</organism>
<dbReference type="InterPro" id="IPR045584">
    <property type="entry name" value="Pilin-like"/>
</dbReference>
<dbReference type="NCBIfam" id="TIGR02532">
    <property type="entry name" value="IV_pilin_GFxxxE"/>
    <property type="match status" value="1"/>
</dbReference>
<evidence type="ECO:0000313" key="3">
    <source>
        <dbReference type="Proteomes" id="UP001589813"/>
    </source>
</evidence>
<sequence>MTRASGFTLVEILIVLGLMGLVLTLVGPMLQHQVERADASAEYIEARQYINNSGKVAFLQNQRVVLYFDGKTLNRQIAGRDERIEYNHLFFPKQQLVFNPHGYTDSESVSVVAGRRNLEIAVTGQGDK</sequence>
<accession>A0ABV6BKX4</accession>
<dbReference type="InterPro" id="IPR012902">
    <property type="entry name" value="N_methyl_site"/>
</dbReference>
<evidence type="ECO:0000256" key="1">
    <source>
        <dbReference type="SAM" id="Phobius"/>
    </source>
</evidence>
<dbReference type="RefSeq" id="WP_377247318.1">
    <property type="nucleotide sequence ID" value="NZ_JBHLXP010000005.1"/>
</dbReference>
<keyword evidence="1" id="KW-0472">Membrane</keyword>
<feature type="transmembrane region" description="Helical" evidence="1">
    <location>
        <begin position="6"/>
        <end position="26"/>
    </location>
</feature>
<dbReference type="PROSITE" id="PS00409">
    <property type="entry name" value="PROKAR_NTER_METHYL"/>
    <property type="match status" value="1"/>
</dbReference>
<protein>
    <submittedName>
        <fullName evidence="2">Type II secretion system protein</fullName>
    </submittedName>
</protein>
<proteinExistence type="predicted"/>
<name>A0ABV6BKX4_9GAMM</name>
<gene>
    <name evidence="2" type="ORF">ACFFJP_17630</name>
</gene>
<comment type="caution">
    <text evidence="2">The sequence shown here is derived from an EMBL/GenBank/DDBJ whole genome shotgun (WGS) entry which is preliminary data.</text>
</comment>
<dbReference type="EMBL" id="JBHLXP010000005">
    <property type="protein sequence ID" value="MFC0050125.1"/>
    <property type="molecule type" value="Genomic_DNA"/>
</dbReference>
<dbReference type="Pfam" id="PF07963">
    <property type="entry name" value="N_methyl"/>
    <property type="match status" value="1"/>
</dbReference>
<reference evidence="2 3" key="1">
    <citation type="submission" date="2024-09" db="EMBL/GenBank/DDBJ databases">
        <authorList>
            <person name="Sun Q."/>
            <person name="Mori K."/>
        </authorList>
    </citation>
    <scope>NUCLEOTIDE SEQUENCE [LARGE SCALE GENOMIC DNA]</scope>
    <source>
        <strain evidence="2 3">KCTC 23315</strain>
    </source>
</reference>
<evidence type="ECO:0000313" key="2">
    <source>
        <dbReference type="EMBL" id="MFC0050125.1"/>
    </source>
</evidence>
<keyword evidence="1" id="KW-0812">Transmembrane</keyword>
<dbReference type="SUPFAM" id="SSF54523">
    <property type="entry name" value="Pili subunits"/>
    <property type="match status" value="1"/>
</dbReference>